<name>A0A179D285_9BACT</name>
<dbReference type="GO" id="GO:0009252">
    <property type="term" value="P:peptidoglycan biosynthetic process"/>
    <property type="evidence" value="ECO:0007669"/>
    <property type="project" value="UniProtKB-UniRule"/>
</dbReference>
<dbReference type="Pfam" id="PF03023">
    <property type="entry name" value="MurJ"/>
    <property type="match status" value="1"/>
</dbReference>
<dbReference type="RefSeq" id="WP_068671264.1">
    <property type="nucleotide sequence ID" value="NZ_LWLG01000014.1"/>
</dbReference>
<dbReference type="GO" id="GO:0034204">
    <property type="term" value="P:lipid translocation"/>
    <property type="evidence" value="ECO:0007669"/>
    <property type="project" value="TreeGrafter"/>
</dbReference>
<evidence type="ECO:0000313" key="12">
    <source>
        <dbReference type="EMBL" id="OAQ20184.1"/>
    </source>
</evidence>
<feature type="transmembrane region" description="Helical" evidence="10">
    <location>
        <begin position="100"/>
        <end position="122"/>
    </location>
</feature>
<feature type="transmembrane region" description="Helical" evidence="10">
    <location>
        <begin position="397"/>
        <end position="417"/>
    </location>
</feature>
<dbReference type="UniPathway" id="UPA00219"/>
<keyword evidence="10 11" id="KW-0813">Transport</keyword>
<feature type="transmembrane region" description="Helical" evidence="10">
    <location>
        <begin position="366"/>
        <end position="390"/>
    </location>
</feature>
<dbReference type="PIRSF" id="PIRSF002869">
    <property type="entry name" value="MviN"/>
    <property type="match status" value="1"/>
</dbReference>
<keyword evidence="7 10" id="KW-0472">Membrane</keyword>
<dbReference type="STRING" id="999894.TDIS_1686"/>
<comment type="similarity">
    <text evidence="9 10 11">Belongs to the MurJ/MviN family.</text>
</comment>
<dbReference type="CDD" id="cd13123">
    <property type="entry name" value="MATE_MurJ_like"/>
    <property type="match status" value="1"/>
</dbReference>
<evidence type="ECO:0000256" key="8">
    <source>
        <dbReference type="ARBA" id="ARBA00060041"/>
    </source>
</evidence>
<evidence type="ECO:0000256" key="2">
    <source>
        <dbReference type="ARBA" id="ARBA00022475"/>
    </source>
</evidence>
<dbReference type="GO" id="GO:0015648">
    <property type="term" value="F:lipid-linked peptidoglycan transporter activity"/>
    <property type="evidence" value="ECO:0007669"/>
    <property type="project" value="UniProtKB-UniRule"/>
</dbReference>
<evidence type="ECO:0000256" key="9">
    <source>
        <dbReference type="ARBA" id="ARBA00061532"/>
    </source>
</evidence>
<dbReference type="GO" id="GO:0008360">
    <property type="term" value="P:regulation of cell shape"/>
    <property type="evidence" value="ECO:0007669"/>
    <property type="project" value="UniProtKB-UniRule"/>
</dbReference>
<feature type="transmembrane region" description="Helical" evidence="10">
    <location>
        <begin position="454"/>
        <end position="475"/>
    </location>
</feature>
<evidence type="ECO:0000256" key="7">
    <source>
        <dbReference type="ARBA" id="ARBA00023136"/>
    </source>
</evidence>
<evidence type="ECO:0000256" key="11">
    <source>
        <dbReference type="PIRNR" id="PIRNR002869"/>
    </source>
</evidence>
<evidence type="ECO:0000313" key="13">
    <source>
        <dbReference type="Proteomes" id="UP000078390"/>
    </source>
</evidence>
<feature type="transmembrane region" description="Helical" evidence="10">
    <location>
        <begin position="277"/>
        <end position="301"/>
    </location>
</feature>
<dbReference type="PANTHER" id="PTHR47019">
    <property type="entry name" value="LIPID II FLIPPASE MURJ"/>
    <property type="match status" value="1"/>
</dbReference>
<evidence type="ECO:0000256" key="4">
    <source>
        <dbReference type="ARBA" id="ARBA00022960"/>
    </source>
</evidence>
<keyword evidence="10 11" id="KW-0961">Cell wall biogenesis/degradation</keyword>
<keyword evidence="6 10" id="KW-1133">Transmembrane helix</keyword>
<dbReference type="PANTHER" id="PTHR47019:SF1">
    <property type="entry name" value="LIPID II FLIPPASE MURJ"/>
    <property type="match status" value="1"/>
</dbReference>
<feature type="transmembrane region" description="Helical" evidence="10">
    <location>
        <begin position="321"/>
        <end position="346"/>
    </location>
</feature>
<accession>A0A179D285</accession>
<organism evidence="12 13">
    <name type="scientific">Thermosulfurimonas dismutans</name>
    <dbReference type="NCBI Taxonomy" id="999894"/>
    <lineage>
        <taxon>Bacteria</taxon>
        <taxon>Pseudomonadati</taxon>
        <taxon>Thermodesulfobacteriota</taxon>
        <taxon>Thermodesulfobacteria</taxon>
        <taxon>Thermodesulfobacteriales</taxon>
        <taxon>Thermodesulfobacteriaceae</taxon>
        <taxon>Thermosulfurimonas</taxon>
    </lineage>
</organism>
<dbReference type="EMBL" id="LWLG01000014">
    <property type="protein sequence ID" value="OAQ20184.1"/>
    <property type="molecule type" value="Genomic_DNA"/>
</dbReference>
<comment type="pathway">
    <text evidence="10">Cell wall biogenesis; peptidoglycan biosynthesis.</text>
</comment>
<comment type="subcellular location">
    <subcellularLocation>
        <location evidence="1 10">Cell membrane</location>
        <topology evidence="1 10">Multi-pass membrane protein</topology>
    </subcellularLocation>
</comment>
<keyword evidence="2 10" id="KW-1003">Cell membrane</keyword>
<keyword evidence="3 10" id="KW-0812">Transmembrane</keyword>
<dbReference type="GO" id="GO:0071555">
    <property type="term" value="P:cell wall organization"/>
    <property type="evidence" value="ECO:0007669"/>
    <property type="project" value="UniProtKB-UniRule"/>
</dbReference>
<evidence type="ECO:0000256" key="3">
    <source>
        <dbReference type="ARBA" id="ARBA00022692"/>
    </source>
</evidence>
<dbReference type="AlphaFoldDB" id="A0A179D285"/>
<dbReference type="InterPro" id="IPR051050">
    <property type="entry name" value="Lipid_II_flippase_MurJ/MviN"/>
</dbReference>
<evidence type="ECO:0000256" key="6">
    <source>
        <dbReference type="ARBA" id="ARBA00022989"/>
    </source>
</evidence>
<reference evidence="12 13" key="1">
    <citation type="submission" date="2016-04" db="EMBL/GenBank/DDBJ databases">
        <title>Genome analysis of Thermosulfurimonas dismutans, the first thermophilic sulfur-disproportionating bacterium of the phylum Thermodesulfobacteria.</title>
        <authorList>
            <person name="Mardanov A.V."/>
            <person name="Beletsky A.V."/>
            <person name="Kadnikov V.V."/>
            <person name="Slobodkin A.I."/>
            <person name="Ravin N.V."/>
        </authorList>
    </citation>
    <scope>NUCLEOTIDE SEQUENCE [LARGE SCALE GENOMIC DNA]</scope>
    <source>
        <strain evidence="12 13">S95</strain>
    </source>
</reference>
<dbReference type="HAMAP" id="MF_02078">
    <property type="entry name" value="MurJ_MviN"/>
    <property type="match status" value="1"/>
</dbReference>
<keyword evidence="4 10" id="KW-0133">Cell shape</keyword>
<keyword evidence="5 10" id="KW-0573">Peptidoglycan synthesis</keyword>
<sequence length="517" mass="55948">MEKKTHDSAQRVARGARSVTVAVIISRLLGLVREQVLAALFGATSQMDAFVVAYRIPNLLRDLFAEGALGMAFTKVFSHYREKEGTERAFKVASEALTTFGLLVLLVVILGEILAPQIVGLLAPDFKNFVGKFELTVLLTRIMSPFLFFISLAAVLAGMLNSLGVFFWPAFSSALFNATSILVGLVLYFLFRFLGYPGVIGMALGVLLGGAMQAAFNWPFLRAKGFRFSPVLAPRSPAVREILKLMGPSVIGLSAVQINIFLNTYFATSCGEGAVSWLAYAFRLMYVPLGLFGVGLSLALLPEASRQAARNDIELLKNTYVSSLLVGLSLSLPSAVGLAILAKPIVRLIFEHGQFSPEDTLNTAQALSLFALGLPAYGISKVTVPVFYALGNTLIPALGSFLAVGLNLTVVLLTLPYLNFKAVALGTAVALLGQAIFLMGFFCYKVKGLPFKKFFLGFLKLLIEAGVMGGLAFLLKEKLPVLLSILLCGMFFLAEVKLLGPEEGLLFWKIKLMKRSR</sequence>
<dbReference type="GO" id="GO:0005886">
    <property type="term" value="C:plasma membrane"/>
    <property type="evidence" value="ECO:0007669"/>
    <property type="project" value="UniProtKB-SubCell"/>
</dbReference>
<comment type="function">
    <text evidence="8 10 11">Involved in peptidoglycan biosynthesis. Transports lipid-linked peptidoglycan precursors from the inner to the outer leaflet of the cytoplasmic membrane.</text>
</comment>
<feature type="transmembrane region" description="Helical" evidence="10">
    <location>
        <begin position="142"/>
        <end position="168"/>
    </location>
</feature>
<dbReference type="OrthoDB" id="9804143at2"/>
<feature type="transmembrane region" description="Helical" evidence="10">
    <location>
        <begin position="423"/>
        <end position="442"/>
    </location>
</feature>
<feature type="transmembrane region" description="Helical" evidence="10">
    <location>
        <begin position="242"/>
        <end position="265"/>
    </location>
</feature>
<dbReference type="Proteomes" id="UP000078390">
    <property type="component" value="Unassembled WGS sequence"/>
</dbReference>
<feature type="transmembrane region" description="Helical" evidence="10">
    <location>
        <begin position="175"/>
        <end position="194"/>
    </location>
</feature>
<dbReference type="PRINTS" id="PR01806">
    <property type="entry name" value="VIRFACTRMVIN"/>
</dbReference>
<keyword evidence="13" id="KW-1185">Reference proteome</keyword>
<evidence type="ECO:0000256" key="5">
    <source>
        <dbReference type="ARBA" id="ARBA00022984"/>
    </source>
</evidence>
<comment type="caution">
    <text evidence="12">The sequence shown here is derived from an EMBL/GenBank/DDBJ whole genome shotgun (WGS) entry which is preliminary data.</text>
</comment>
<dbReference type="PATRIC" id="fig|999894.6.peg.1683"/>
<evidence type="ECO:0000256" key="10">
    <source>
        <dbReference type="HAMAP-Rule" id="MF_02078"/>
    </source>
</evidence>
<feature type="transmembrane region" description="Helical" evidence="10">
    <location>
        <begin position="200"/>
        <end position="221"/>
    </location>
</feature>
<evidence type="ECO:0000256" key="1">
    <source>
        <dbReference type="ARBA" id="ARBA00004651"/>
    </source>
</evidence>
<proteinExistence type="inferred from homology"/>
<protein>
    <recommendedName>
        <fullName evidence="10">Probable lipid II flippase MurJ</fullName>
    </recommendedName>
</protein>
<dbReference type="NCBIfam" id="TIGR01695">
    <property type="entry name" value="murJ_mviN"/>
    <property type="match status" value="1"/>
</dbReference>
<gene>
    <name evidence="10" type="primary">murJ</name>
    <name evidence="12" type="ORF">TDIS_1686</name>
</gene>
<dbReference type="InterPro" id="IPR004268">
    <property type="entry name" value="MurJ"/>
</dbReference>
<feature type="transmembrane region" description="Helical" evidence="10">
    <location>
        <begin position="481"/>
        <end position="500"/>
    </location>
</feature>